<organism evidence="2 3">
    <name type="scientific">Algivirga pacifica</name>
    <dbReference type="NCBI Taxonomy" id="1162670"/>
    <lineage>
        <taxon>Bacteria</taxon>
        <taxon>Pseudomonadati</taxon>
        <taxon>Bacteroidota</taxon>
        <taxon>Cytophagia</taxon>
        <taxon>Cytophagales</taxon>
        <taxon>Flammeovirgaceae</taxon>
        <taxon>Algivirga</taxon>
    </lineage>
</organism>
<keyword evidence="1" id="KW-0732">Signal</keyword>
<feature type="signal peptide" evidence="1">
    <location>
        <begin position="1"/>
        <end position="21"/>
    </location>
</feature>
<comment type="caution">
    <text evidence="2">The sequence shown here is derived from an EMBL/GenBank/DDBJ whole genome shotgun (WGS) entry which is preliminary data.</text>
</comment>
<dbReference type="RefSeq" id="WP_345368555.1">
    <property type="nucleotide sequence ID" value="NZ_BAABJX010000005.1"/>
</dbReference>
<gene>
    <name evidence="2" type="ORF">GCM10023331_02060</name>
</gene>
<protein>
    <recommendedName>
        <fullName evidence="4">Outer membrane protein beta-barrel domain-containing protein</fullName>
    </recommendedName>
</protein>
<accession>A0ABP9D3N0</accession>
<evidence type="ECO:0000313" key="2">
    <source>
        <dbReference type="EMBL" id="GAA4821341.1"/>
    </source>
</evidence>
<evidence type="ECO:0000256" key="1">
    <source>
        <dbReference type="SAM" id="SignalP"/>
    </source>
</evidence>
<dbReference type="Proteomes" id="UP001500298">
    <property type="component" value="Unassembled WGS sequence"/>
</dbReference>
<evidence type="ECO:0008006" key="4">
    <source>
        <dbReference type="Google" id="ProtNLM"/>
    </source>
</evidence>
<sequence>MKKISFLLMLGFFLLSGTLYAGEGNGEGNGNGIYSTQARRTVAGAGLLNIGAGLGYYSGIPLSLDYEFGVSRDITIAPTLGLGLGYGGFSVGAKGRFYFDDIFQMDRAFDLYGGVSLGVVPGQEYYGGETARRGYFYTDLHVGARYHLTPRFGMFLDVALSSASLGASIRF</sequence>
<dbReference type="EMBL" id="BAABJX010000005">
    <property type="protein sequence ID" value="GAA4821341.1"/>
    <property type="molecule type" value="Genomic_DNA"/>
</dbReference>
<reference evidence="3" key="1">
    <citation type="journal article" date="2019" name="Int. J. Syst. Evol. Microbiol.">
        <title>The Global Catalogue of Microorganisms (GCM) 10K type strain sequencing project: providing services to taxonomists for standard genome sequencing and annotation.</title>
        <authorList>
            <consortium name="The Broad Institute Genomics Platform"/>
            <consortium name="The Broad Institute Genome Sequencing Center for Infectious Disease"/>
            <person name="Wu L."/>
            <person name="Ma J."/>
        </authorList>
    </citation>
    <scope>NUCLEOTIDE SEQUENCE [LARGE SCALE GENOMIC DNA]</scope>
    <source>
        <strain evidence="3">JCM 18326</strain>
    </source>
</reference>
<name>A0ABP9D3N0_9BACT</name>
<proteinExistence type="predicted"/>
<evidence type="ECO:0000313" key="3">
    <source>
        <dbReference type="Proteomes" id="UP001500298"/>
    </source>
</evidence>
<keyword evidence="3" id="KW-1185">Reference proteome</keyword>
<feature type="chain" id="PRO_5046420619" description="Outer membrane protein beta-barrel domain-containing protein" evidence="1">
    <location>
        <begin position="22"/>
        <end position="171"/>
    </location>
</feature>